<dbReference type="EMBL" id="JARK01000411">
    <property type="protein sequence ID" value="EYC37258.1"/>
    <property type="molecule type" value="Genomic_DNA"/>
</dbReference>
<evidence type="ECO:0000259" key="10">
    <source>
        <dbReference type="PROSITE" id="PS51144"/>
    </source>
</evidence>
<dbReference type="Pfam" id="PF00194">
    <property type="entry name" value="Carb_anhydrase"/>
    <property type="match status" value="1"/>
</dbReference>
<dbReference type="InterPro" id="IPR001148">
    <property type="entry name" value="CA_dom"/>
</dbReference>
<keyword evidence="5 8" id="KW-0862">Zinc</keyword>
<dbReference type="EC" id="4.2.1.1" evidence="3 8"/>
<dbReference type="SMART" id="SM01057">
    <property type="entry name" value="Carb_anhydrase"/>
    <property type="match status" value="1"/>
</dbReference>
<dbReference type="GO" id="GO:0005737">
    <property type="term" value="C:cytoplasm"/>
    <property type="evidence" value="ECO:0007669"/>
    <property type="project" value="TreeGrafter"/>
</dbReference>
<sequence>MAARNCLQWIQVLLFISLSVQLISAEHWNYNDTHWSELCEHGLRQSPINLDIAKAVITNHSPLEFHHYDAKGRVTAVNNGHTELVQGFQSWTEQPYISGGGLKGRYYLQQFHFHWGDVDSTGSEHTLHLLHYPMEIHFVHILEGHNETSVHNGTGVIAVVSVMLQVADEDDVLANLEDAIIATNTSDNVVVKYEYSPAGLLPKDTATFFRYEGSLTTPPCTEGVIWTILAEPRYVRNELNFLREHATEEGDHLRHNWRPTQPLNNRVIYLNSSFTQSNGAKHVLEEEALDLFECAESAARAWRVSLVTAVRRPRSAVRARRSSDSEDHPKARNLTDGVSDEISQPAGCSGGSISIDLYRDNQELRHTSST</sequence>
<keyword evidence="6 8" id="KW-0456">Lyase</keyword>
<feature type="chain" id="PRO_5025091757" description="Carbonic anhydrase" evidence="8">
    <location>
        <begin position="26"/>
        <end position="370"/>
    </location>
</feature>
<keyword evidence="4 8" id="KW-0479">Metal-binding</keyword>
<feature type="domain" description="Alpha-carbonic anhydrase" evidence="10">
    <location>
        <begin position="26"/>
        <end position="272"/>
    </location>
</feature>
<dbReference type="OrthoDB" id="429145at2759"/>
<dbReference type="Gene3D" id="3.10.200.10">
    <property type="entry name" value="Alpha carbonic anhydrase"/>
    <property type="match status" value="1"/>
</dbReference>
<comment type="cofactor">
    <cofactor evidence="1 8">
        <name>Zn(2+)</name>
        <dbReference type="ChEBI" id="CHEBI:29105"/>
    </cofactor>
</comment>
<evidence type="ECO:0000256" key="4">
    <source>
        <dbReference type="ARBA" id="ARBA00022723"/>
    </source>
</evidence>
<dbReference type="CDD" id="cd00326">
    <property type="entry name" value="alpha_CA"/>
    <property type="match status" value="1"/>
</dbReference>
<comment type="function">
    <text evidence="8">Reversible hydration of carbon dioxide.</text>
</comment>
<dbReference type="Proteomes" id="UP000024635">
    <property type="component" value="Unassembled WGS sequence"/>
</dbReference>
<keyword evidence="8" id="KW-0732">Signal</keyword>
<dbReference type="GO" id="GO:0008270">
    <property type="term" value="F:zinc ion binding"/>
    <property type="evidence" value="ECO:0007669"/>
    <property type="project" value="UniProtKB-UniRule"/>
</dbReference>
<dbReference type="InterPro" id="IPR036398">
    <property type="entry name" value="CA_dom_sf"/>
</dbReference>
<dbReference type="PANTHER" id="PTHR18952:SF141">
    <property type="entry name" value="CARBONIC ANHYDRASE"/>
    <property type="match status" value="1"/>
</dbReference>
<dbReference type="InterPro" id="IPR018338">
    <property type="entry name" value="Carbonic_anhydrase_a-class_CS"/>
</dbReference>
<name>A0A016WE16_9BILA</name>
<comment type="caution">
    <text evidence="11">The sequence shown here is derived from an EMBL/GenBank/DDBJ whole genome shotgun (WGS) entry which is preliminary data.</text>
</comment>
<protein>
    <recommendedName>
        <fullName evidence="3 8">Carbonic anhydrase</fullName>
        <ecNumber evidence="3 8">4.2.1.1</ecNumber>
    </recommendedName>
</protein>
<evidence type="ECO:0000313" key="11">
    <source>
        <dbReference type="EMBL" id="EYC37258.1"/>
    </source>
</evidence>
<reference evidence="12" key="1">
    <citation type="journal article" date="2015" name="Nat. Genet.">
        <title>The genome and transcriptome of the zoonotic hookworm Ancylostoma ceylanicum identify infection-specific gene families.</title>
        <authorList>
            <person name="Schwarz E.M."/>
            <person name="Hu Y."/>
            <person name="Antoshechkin I."/>
            <person name="Miller M.M."/>
            <person name="Sternberg P.W."/>
            <person name="Aroian R.V."/>
        </authorList>
    </citation>
    <scope>NUCLEOTIDE SEQUENCE</scope>
    <source>
        <strain evidence="12">HY135</strain>
    </source>
</reference>
<evidence type="ECO:0000256" key="6">
    <source>
        <dbReference type="ARBA" id="ARBA00023239"/>
    </source>
</evidence>
<comment type="similarity">
    <text evidence="2 8">Belongs to the alpha-carbonic anhydrase family.</text>
</comment>
<feature type="signal peptide" evidence="8">
    <location>
        <begin position="1"/>
        <end position="25"/>
    </location>
</feature>
<feature type="region of interest" description="Disordered" evidence="9">
    <location>
        <begin position="315"/>
        <end position="354"/>
    </location>
</feature>
<comment type="catalytic activity">
    <reaction evidence="7 8">
        <text>hydrogencarbonate + H(+) = CO2 + H2O</text>
        <dbReference type="Rhea" id="RHEA:10748"/>
        <dbReference type="ChEBI" id="CHEBI:15377"/>
        <dbReference type="ChEBI" id="CHEBI:15378"/>
        <dbReference type="ChEBI" id="CHEBI:16526"/>
        <dbReference type="ChEBI" id="CHEBI:17544"/>
        <dbReference type="EC" id="4.2.1.1"/>
    </reaction>
</comment>
<evidence type="ECO:0000313" key="12">
    <source>
        <dbReference type="Proteomes" id="UP000024635"/>
    </source>
</evidence>
<dbReference type="SUPFAM" id="SSF51069">
    <property type="entry name" value="Carbonic anhydrase"/>
    <property type="match status" value="1"/>
</dbReference>
<dbReference type="InterPro" id="IPR023561">
    <property type="entry name" value="Carbonic_anhydrase_a-class"/>
</dbReference>
<dbReference type="PANTHER" id="PTHR18952">
    <property type="entry name" value="CARBONIC ANHYDRASE"/>
    <property type="match status" value="1"/>
</dbReference>
<dbReference type="STRING" id="53326.A0A016WE16"/>
<evidence type="ECO:0000256" key="8">
    <source>
        <dbReference type="RuleBase" id="RU367011"/>
    </source>
</evidence>
<keyword evidence="12" id="KW-1185">Reference proteome</keyword>
<organism evidence="11 12">
    <name type="scientific">Ancylostoma ceylanicum</name>
    <dbReference type="NCBI Taxonomy" id="53326"/>
    <lineage>
        <taxon>Eukaryota</taxon>
        <taxon>Metazoa</taxon>
        <taxon>Ecdysozoa</taxon>
        <taxon>Nematoda</taxon>
        <taxon>Chromadorea</taxon>
        <taxon>Rhabditida</taxon>
        <taxon>Rhabditina</taxon>
        <taxon>Rhabditomorpha</taxon>
        <taxon>Strongyloidea</taxon>
        <taxon>Ancylostomatidae</taxon>
        <taxon>Ancylostomatinae</taxon>
        <taxon>Ancylostoma</taxon>
    </lineage>
</organism>
<feature type="compositionally biased region" description="Basic and acidic residues" evidence="9">
    <location>
        <begin position="321"/>
        <end position="330"/>
    </location>
</feature>
<gene>
    <name evidence="11" type="primary">Acey_s0811.g2465</name>
    <name evidence="11" type="ORF">Y032_0811g2465</name>
</gene>
<evidence type="ECO:0000256" key="2">
    <source>
        <dbReference type="ARBA" id="ARBA00010718"/>
    </source>
</evidence>
<accession>A0A016WE16</accession>
<dbReference type="PROSITE" id="PS51144">
    <property type="entry name" value="ALPHA_CA_2"/>
    <property type="match status" value="1"/>
</dbReference>
<evidence type="ECO:0000256" key="7">
    <source>
        <dbReference type="ARBA" id="ARBA00048348"/>
    </source>
</evidence>
<proteinExistence type="inferred from homology"/>
<dbReference type="AlphaFoldDB" id="A0A016WE16"/>
<evidence type="ECO:0000256" key="1">
    <source>
        <dbReference type="ARBA" id="ARBA00001947"/>
    </source>
</evidence>
<evidence type="ECO:0000256" key="3">
    <source>
        <dbReference type="ARBA" id="ARBA00012925"/>
    </source>
</evidence>
<dbReference type="GO" id="GO:0004089">
    <property type="term" value="F:carbonate dehydratase activity"/>
    <property type="evidence" value="ECO:0007669"/>
    <property type="project" value="UniProtKB-UniRule"/>
</dbReference>
<evidence type="ECO:0000256" key="5">
    <source>
        <dbReference type="ARBA" id="ARBA00022833"/>
    </source>
</evidence>
<evidence type="ECO:0000256" key="9">
    <source>
        <dbReference type="SAM" id="MobiDB-lite"/>
    </source>
</evidence>
<dbReference type="PROSITE" id="PS00162">
    <property type="entry name" value="ALPHA_CA_1"/>
    <property type="match status" value="1"/>
</dbReference>